<keyword evidence="1" id="KW-0378">Hydrolase</keyword>
<sequence>MHIYFMRHGHSIADIENKIESLYDSALTETGVEQAKEASVYFKLKGIVFDEILSSPLLRAKETAEIIGNAQKITPTELNSLKEVDRGILCGMNKKEADDLYPRSEFKNFTDLYPQESGENTYDVRSRSYKAINEVMKRKTNHILVVSHGAILNEIMLSLLSMPSLINEKHGYMFSFDDCEYMHLMRNINSEKLALIEKRVARRD</sequence>
<dbReference type="PANTHER" id="PTHR48100">
    <property type="entry name" value="BROAD-SPECIFICITY PHOSPHATASE YOR283W-RELATED"/>
    <property type="match status" value="1"/>
</dbReference>
<dbReference type="RefSeq" id="WP_281092653.1">
    <property type="nucleotide sequence ID" value="NZ_JARYZI010000001.1"/>
</dbReference>
<comment type="caution">
    <text evidence="1">The sequence shown here is derived from an EMBL/GenBank/DDBJ whole genome shotgun (WGS) entry which is preliminary data.</text>
</comment>
<dbReference type="Pfam" id="PF00300">
    <property type="entry name" value="His_Phos_1"/>
    <property type="match status" value="1"/>
</dbReference>
<dbReference type="Gene3D" id="3.40.50.1240">
    <property type="entry name" value="Phosphoglycerate mutase-like"/>
    <property type="match status" value="1"/>
</dbReference>
<gene>
    <name evidence="1" type="ORF">QE109_01775</name>
</gene>
<organism evidence="1 2">
    <name type="scientific">Fusibacter bizertensis</name>
    <dbReference type="NCBI Taxonomy" id="1488331"/>
    <lineage>
        <taxon>Bacteria</taxon>
        <taxon>Bacillati</taxon>
        <taxon>Bacillota</taxon>
        <taxon>Clostridia</taxon>
        <taxon>Eubacteriales</taxon>
        <taxon>Eubacteriales Family XII. Incertae Sedis</taxon>
        <taxon>Fusibacter</taxon>
    </lineage>
</organism>
<dbReference type="SUPFAM" id="SSF53254">
    <property type="entry name" value="Phosphoglycerate mutase-like"/>
    <property type="match status" value="1"/>
</dbReference>
<dbReference type="Proteomes" id="UP001158045">
    <property type="component" value="Unassembled WGS sequence"/>
</dbReference>
<protein>
    <submittedName>
        <fullName evidence="1">Histidine phosphatase family protein</fullName>
        <ecNumber evidence="1">3.1.3.-</ecNumber>
    </submittedName>
</protein>
<reference evidence="1 2" key="1">
    <citation type="submission" date="2023-04" db="EMBL/GenBank/DDBJ databases">
        <title>Fusibacter bizertensis strain WBS, isolated from littoral bottom sediments of the Arctic seas - biochemical and genomic analysis.</title>
        <authorList>
            <person name="Brioukhanov A.L."/>
        </authorList>
    </citation>
    <scope>NUCLEOTIDE SEQUENCE [LARGE SCALE GENOMIC DNA]</scope>
    <source>
        <strain evidence="1 2">WBS</strain>
    </source>
</reference>
<evidence type="ECO:0000313" key="1">
    <source>
        <dbReference type="EMBL" id="MDH8676853.1"/>
    </source>
</evidence>
<dbReference type="GO" id="GO:0016787">
    <property type="term" value="F:hydrolase activity"/>
    <property type="evidence" value="ECO:0007669"/>
    <property type="project" value="UniProtKB-KW"/>
</dbReference>
<proteinExistence type="predicted"/>
<dbReference type="InterPro" id="IPR050275">
    <property type="entry name" value="PGM_Phosphatase"/>
</dbReference>
<dbReference type="CDD" id="cd07067">
    <property type="entry name" value="HP_PGM_like"/>
    <property type="match status" value="1"/>
</dbReference>
<dbReference type="EC" id="3.1.3.-" evidence="1"/>
<name>A0ABT6N8W9_9FIRM</name>
<dbReference type="InterPro" id="IPR013078">
    <property type="entry name" value="His_Pase_superF_clade-1"/>
</dbReference>
<dbReference type="PANTHER" id="PTHR48100:SF44">
    <property type="entry name" value="PHOSPHATASE C1620.13-RELATED"/>
    <property type="match status" value="1"/>
</dbReference>
<dbReference type="EMBL" id="JARYZI010000001">
    <property type="protein sequence ID" value="MDH8676853.1"/>
    <property type="molecule type" value="Genomic_DNA"/>
</dbReference>
<dbReference type="InterPro" id="IPR029033">
    <property type="entry name" value="His_PPase_superfam"/>
</dbReference>
<evidence type="ECO:0000313" key="2">
    <source>
        <dbReference type="Proteomes" id="UP001158045"/>
    </source>
</evidence>
<dbReference type="SMART" id="SM00855">
    <property type="entry name" value="PGAM"/>
    <property type="match status" value="1"/>
</dbReference>
<keyword evidence="2" id="KW-1185">Reference proteome</keyword>
<accession>A0ABT6N8W9</accession>